<reference evidence="2" key="1">
    <citation type="journal article" date="2020" name="Stud. Mycol.">
        <title>101 Dothideomycetes genomes: a test case for predicting lifestyles and emergence of pathogens.</title>
        <authorList>
            <person name="Haridas S."/>
            <person name="Albert R."/>
            <person name="Binder M."/>
            <person name="Bloem J."/>
            <person name="Labutti K."/>
            <person name="Salamov A."/>
            <person name="Andreopoulos B."/>
            <person name="Baker S."/>
            <person name="Barry K."/>
            <person name="Bills G."/>
            <person name="Bluhm B."/>
            <person name="Cannon C."/>
            <person name="Castanera R."/>
            <person name="Culley D."/>
            <person name="Daum C."/>
            <person name="Ezra D."/>
            <person name="Gonzalez J."/>
            <person name="Henrissat B."/>
            <person name="Kuo A."/>
            <person name="Liang C."/>
            <person name="Lipzen A."/>
            <person name="Lutzoni F."/>
            <person name="Magnuson J."/>
            <person name="Mondo S."/>
            <person name="Nolan M."/>
            <person name="Ohm R."/>
            <person name="Pangilinan J."/>
            <person name="Park H.-J."/>
            <person name="Ramirez L."/>
            <person name="Alfaro M."/>
            <person name="Sun H."/>
            <person name="Tritt A."/>
            <person name="Yoshinaga Y."/>
            <person name="Zwiers L.-H."/>
            <person name="Turgeon B."/>
            <person name="Goodwin S."/>
            <person name="Spatafora J."/>
            <person name="Crous P."/>
            <person name="Grigoriev I."/>
        </authorList>
    </citation>
    <scope>NUCLEOTIDE SEQUENCE</scope>
    <source>
        <strain evidence="2">CBS 207.26</strain>
    </source>
</reference>
<gene>
    <name evidence="2" type="ORF">K469DRAFT_698649</name>
</gene>
<evidence type="ECO:0000313" key="2">
    <source>
        <dbReference type="EMBL" id="KAF2195101.1"/>
    </source>
</evidence>
<organism evidence="2 3">
    <name type="scientific">Zopfia rhizophila CBS 207.26</name>
    <dbReference type="NCBI Taxonomy" id="1314779"/>
    <lineage>
        <taxon>Eukaryota</taxon>
        <taxon>Fungi</taxon>
        <taxon>Dikarya</taxon>
        <taxon>Ascomycota</taxon>
        <taxon>Pezizomycotina</taxon>
        <taxon>Dothideomycetes</taxon>
        <taxon>Dothideomycetes incertae sedis</taxon>
        <taxon>Zopfiaceae</taxon>
        <taxon>Zopfia</taxon>
    </lineage>
</organism>
<sequence length="63" mass="6637">MALPVCLLEAMPLLILSSHICLTLPSVRAHSVTSVPQTTPVAVVPLVHSPYPLVTSSTAEFSI</sequence>
<evidence type="ECO:0008006" key="4">
    <source>
        <dbReference type="Google" id="ProtNLM"/>
    </source>
</evidence>
<evidence type="ECO:0000256" key="1">
    <source>
        <dbReference type="SAM" id="SignalP"/>
    </source>
</evidence>
<keyword evidence="1" id="KW-0732">Signal</keyword>
<dbReference type="EMBL" id="ML994610">
    <property type="protein sequence ID" value="KAF2195101.1"/>
    <property type="molecule type" value="Genomic_DNA"/>
</dbReference>
<keyword evidence="3" id="KW-1185">Reference proteome</keyword>
<feature type="signal peptide" evidence="1">
    <location>
        <begin position="1"/>
        <end position="29"/>
    </location>
</feature>
<dbReference type="AlphaFoldDB" id="A0A6A6EUY9"/>
<evidence type="ECO:0000313" key="3">
    <source>
        <dbReference type="Proteomes" id="UP000800200"/>
    </source>
</evidence>
<feature type="chain" id="PRO_5025581570" description="REJ domain-containing protein" evidence="1">
    <location>
        <begin position="30"/>
        <end position="63"/>
    </location>
</feature>
<dbReference type="Proteomes" id="UP000800200">
    <property type="component" value="Unassembled WGS sequence"/>
</dbReference>
<accession>A0A6A6EUY9</accession>
<proteinExistence type="predicted"/>
<protein>
    <recommendedName>
        <fullName evidence="4">REJ domain-containing protein</fullName>
    </recommendedName>
</protein>
<name>A0A6A6EUY9_9PEZI</name>